<protein>
    <recommendedName>
        <fullName evidence="4">DUF1700 domain-containing protein</fullName>
    </recommendedName>
</protein>
<gene>
    <name evidence="2" type="ORF">Y10_24660</name>
</gene>
<feature type="transmembrane region" description="Helical" evidence="1">
    <location>
        <begin position="108"/>
        <end position="128"/>
    </location>
</feature>
<feature type="transmembrane region" description="Helical" evidence="1">
    <location>
        <begin position="166"/>
        <end position="189"/>
    </location>
</feature>
<keyword evidence="1" id="KW-1133">Transmembrane helix</keyword>
<reference evidence="2" key="1">
    <citation type="submission" date="2022-07" db="EMBL/GenBank/DDBJ databases">
        <title>Taxonomy of Novel Oxalotrophic and Methylotrophic Bacteria.</title>
        <authorList>
            <person name="Sahin N."/>
            <person name="Tani A."/>
        </authorList>
    </citation>
    <scope>NUCLEOTIDE SEQUENCE</scope>
    <source>
        <strain evidence="2">Y10</strain>
    </source>
</reference>
<dbReference type="Pfam" id="PF22564">
    <property type="entry name" value="HAAS"/>
    <property type="match status" value="1"/>
</dbReference>
<dbReference type="Proteomes" id="UP001143543">
    <property type="component" value="Unassembled WGS sequence"/>
</dbReference>
<keyword evidence="3" id="KW-1185">Reference proteome</keyword>
<keyword evidence="1" id="KW-0812">Transmembrane</keyword>
<dbReference type="EMBL" id="BRVO01000003">
    <property type="protein sequence ID" value="GLB50098.1"/>
    <property type="molecule type" value="Genomic_DNA"/>
</dbReference>
<keyword evidence="1" id="KW-0472">Membrane</keyword>
<dbReference type="RefSeq" id="WP_281765734.1">
    <property type="nucleotide sequence ID" value="NZ_BRVO01000003.1"/>
</dbReference>
<evidence type="ECO:0000313" key="2">
    <source>
        <dbReference type="EMBL" id="GLB50098.1"/>
    </source>
</evidence>
<accession>A0ABQ5ML11</accession>
<organism evidence="2 3">
    <name type="scientific">Neptunitalea lumnitzerae</name>
    <dbReference type="NCBI Taxonomy" id="2965509"/>
    <lineage>
        <taxon>Bacteria</taxon>
        <taxon>Pseudomonadati</taxon>
        <taxon>Bacteroidota</taxon>
        <taxon>Flavobacteriia</taxon>
        <taxon>Flavobacteriales</taxon>
        <taxon>Flavobacteriaceae</taxon>
        <taxon>Neptunitalea</taxon>
    </lineage>
</organism>
<sequence>MKPIQFTNQTAQKIYSDYITRIKRTTQPLDKKDQEEILMELNSHIYEGLLQLDPTNEIENLVNLLDKLGAPEEVLKPLVAQKKLEQATKTFNPKHIFKALALNLSNGVLYIVFAFLYLTLFGFVYLIIAKILHPNQVGLFFKEGKFHLLGIRNSHQVKILELTEVLGYWFIPTMLFIIVVLYILITLLLRMKRKKFTLLHSITMYYL</sequence>
<evidence type="ECO:0008006" key="4">
    <source>
        <dbReference type="Google" id="ProtNLM"/>
    </source>
</evidence>
<proteinExistence type="predicted"/>
<name>A0ABQ5ML11_9FLAO</name>
<comment type="caution">
    <text evidence="2">The sequence shown here is derived from an EMBL/GenBank/DDBJ whole genome shotgun (WGS) entry which is preliminary data.</text>
</comment>
<evidence type="ECO:0000313" key="3">
    <source>
        <dbReference type="Proteomes" id="UP001143543"/>
    </source>
</evidence>
<evidence type="ECO:0000256" key="1">
    <source>
        <dbReference type="SAM" id="Phobius"/>
    </source>
</evidence>